<feature type="transmembrane region" description="Helical" evidence="1">
    <location>
        <begin position="7"/>
        <end position="26"/>
    </location>
</feature>
<keyword evidence="1" id="KW-0472">Membrane</keyword>
<keyword evidence="3" id="KW-1185">Reference proteome</keyword>
<keyword evidence="1" id="KW-0812">Transmembrane</keyword>
<proteinExistence type="predicted"/>
<feature type="transmembrane region" description="Helical" evidence="1">
    <location>
        <begin position="32"/>
        <end position="51"/>
    </location>
</feature>
<dbReference type="EMBL" id="JBHSEI010000007">
    <property type="protein sequence ID" value="MFC4638908.1"/>
    <property type="molecule type" value="Genomic_DNA"/>
</dbReference>
<organism evidence="2 3">
    <name type="scientific">Deinococcus hohokamensis</name>
    <dbReference type="NCBI Taxonomy" id="309883"/>
    <lineage>
        <taxon>Bacteria</taxon>
        <taxon>Thermotogati</taxon>
        <taxon>Deinococcota</taxon>
        <taxon>Deinococci</taxon>
        <taxon>Deinococcales</taxon>
        <taxon>Deinococcaceae</taxon>
        <taxon>Deinococcus</taxon>
    </lineage>
</organism>
<evidence type="ECO:0000256" key="1">
    <source>
        <dbReference type="SAM" id="Phobius"/>
    </source>
</evidence>
<protein>
    <submittedName>
        <fullName evidence="2">Uncharacterized protein</fullName>
    </submittedName>
</protein>
<comment type="caution">
    <text evidence="2">The sequence shown here is derived from an EMBL/GenBank/DDBJ whole genome shotgun (WGS) entry which is preliminary data.</text>
</comment>
<gene>
    <name evidence="2" type="ORF">ACFO0D_11230</name>
</gene>
<reference evidence="3" key="1">
    <citation type="journal article" date="2019" name="Int. J. Syst. Evol. Microbiol.">
        <title>The Global Catalogue of Microorganisms (GCM) 10K type strain sequencing project: providing services to taxonomists for standard genome sequencing and annotation.</title>
        <authorList>
            <consortium name="The Broad Institute Genomics Platform"/>
            <consortium name="The Broad Institute Genome Sequencing Center for Infectious Disease"/>
            <person name="Wu L."/>
            <person name="Ma J."/>
        </authorList>
    </citation>
    <scope>NUCLEOTIDE SEQUENCE [LARGE SCALE GENOMIC DNA]</scope>
    <source>
        <strain evidence="3">CCUG 55995</strain>
    </source>
</reference>
<dbReference type="Proteomes" id="UP001595952">
    <property type="component" value="Unassembled WGS sequence"/>
</dbReference>
<keyword evidence="1" id="KW-1133">Transmembrane helix</keyword>
<name>A0ABV9I9I6_9DEIO</name>
<dbReference type="RefSeq" id="WP_380061910.1">
    <property type="nucleotide sequence ID" value="NZ_JBHSEI010000007.1"/>
</dbReference>
<sequence>MNAPAWRIGLVAVLMVLWGLLALRFVQREEPVMSGLCLLLLLANAVTLWRLTRRGR</sequence>
<evidence type="ECO:0000313" key="3">
    <source>
        <dbReference type="Proteomes" id="UP001595952"/>
    </source>
</evidence>
<evidence type="ECO:0000313" key="2">
    <source>
        <dbReference type="EMBL" id="MFC4638908.1"/>
    </source>
</evidence>
<accession>A0ABV9I9I6</accession>